<evidence type="ECO:0000313" key="1">
    <source>
        <dbReference type="EMBL" id="MCW7553704.1"/>
    </source>
</evidence>
<organism evidence="1 2">
    <name type="scientific">Endozoicomonas gorgoniicola</name>
    <dbReference type="NCBI Taxonomy" id="1234144"/>
    <lineage>
        <taxon>Bacteria</taxon>
        <taxon>Pseudomonadati</taxon>
        <taxon>Pseudomonadota</taxon>
        <taxon>Gammaproteobacteria</taxon>
        <taxon>Oceanospirillales</taxon>
        <taxon>Endozoicomonadaceae</taxon>
        <taxon>Endozoicomonas</taxon>
    </lineage>
</organism>
<evidence type="ECO:0000313" key="2">
    <source>
        <dbReference type="Proteomes" id="UP001209854"/>
    </source>
</evidence>
<gene>
    <name evidence="1" type="ORF">NX722_13910</name>
</gene>
<comment type="caution">
    <text evidence="1">The sequence shown here is derived from an EMBL/GenBank/DDBJ whole genome shotgun (WGS) entry which is preliminary data.</text>
</comment>
<accession>A0ABT3MWE9</accession>
<sequence>MNKLKEYIAVEYFSGLLKVLACPGDKLPIRVSYSFSFLYQESGVKVFLWPINDNAGITPSINIRWRGEYGVIYQCKLVIKIDTNGYTEFILSPKGLKVVKLTSMLAVDTEVDFVGDVASMEKVYHYLYISNNALNLYTKLLKKDDVIDELENSEVQELKKLTEILSCSIQDKNVNKAKEILSRLSKWDFKLSCI</sequence>
<dbReference type="EMBL" id="JAPFCC010000001">
    <property type="protein sequence ID" value="MCW7553704.1"/>
    <property type="molecule type" value="Genomic_DNA"/>
</dbReference>
<protein>
    <submittedName>
        <fullName evidence="1">Uncharacterized protein</fullName>
    </submittedName>
</protein>
<reference evidence="1 2" key="1">
    <citation type="submission" date="2022-10" db="EMBL/GenBank/DDBJ databases">
        <title>High-quality genome sequences of two octocoral-associated bacteria, Endozoicomonas euniceicola EF212 and Endozoicomonas gorgoniicola PS125.</title>
        <authorList>
            <person name="Chiou Y.-J."/>
            <person name="Chen Y.-H."/>
        </authorList>
    </citation>
    <scope>NUCLEOTIDE SEQUENCE [LARGE SCALE GENOMIC DNA]</scope>
    <source>
        <strain evidence="1 2">PS125</strain>
    </source>
</reference>
<keyword evidence="2" id="KW-1185">Reference proteome</keyword>
<name>A0ABT3MWE9_9GAMM</name>
<dbReference type="Proteomes" id="UP001209854">
    <property type="component" value="Unassembled WGS sequence"/>
</dbReference>
<proteinExistence type="predicted"/>
<dbReference type="RefSeq" id="WP_262568511.1">
    <property type="nucleotide sequence ID" value="NZ_JAPFCC010000001.1"/>
</dbReference>